<accession>A0A9K3D8Y4</accession>
<name>A0A9K3D8Y4_9EUKA</name>
<protein>
    <submittedName>
        <fullName evidence="1">Uncharacterized protein</fullName>
    </submittedName>
</protein>
<proteinExistence type="predicted"/>
<dbReference type="AlphaFoldDB" id="A0A9K3D8Y4"/>
<dbReference type="EMBL" id="BDIP01005062">
    <property type="protein sequence ID" value="GIQ89453.1"/>
    <property type="molecule type" value="Genomic_DNA"/>
</dbReference>
<organism evidence="1 2">
    <name type="scientific">Kipferlia bialata</name>
    <dbReference type="NCBI Taxonomy" id="797122"/>
    <lineage>
        <taxon>Eukaryota</taxon>
        <taxon>Metamonada</taxon>
        <taxon>Carpediemonas-like organisms</taxon>
        <taxon>Kipferlia</taxon>
    </lineage>
</organism>
<gene>
    <name evidence="1" type="ORF">KIPB_011924</name>
</gene>
<comment type="caution">
    <text evidence="1">The sequence shown here is derived from an EMBL/GenBank/DDBJ whole genome shotgun (WGS) entry which is preliminary data.</text>
</comment>
<feature type="non-terminal residue" evidence="1">
    <location>
        <position position="1"/>
    </location>
</feature>
<evidence type="ECO:0000313" key="1">
    <source>
        <dbReference type="EMBL" id="GIQ89453.1"/>
    </source>
</evidence>
<dbReference type="Proteomes" id="UP000265618">
    <property type="component" value="Unassembled WGS sequence"/>
</dbReference>
<keyword evidence="2" id="KW-1185">Reference proteome</keyword>
<sequence>MSGDCTSCAYVPGPADRECYRALEHVLNHLGGYTDGCGTDAERHETDRAHGDMGRGVQGVVTLCDQYRLAHTQREREEERKRERGGGQPSVLVPVLIAAIHNW</sequence>
<evidence type="ECO:0000313" key="2">
    <source>
        <dbReference type="Proteomes" id="UP000265618"/>
    </source>
</evidence>
<reference evidence="1 2" key="1">
    <citation type="journal article" date="2018" name="PLoS ONE">
        <title>The draft genome of Kipferlia bialata reveals reductive genome evolution in fornicate parasites.</title>
        <authorList>
            <person name="Tanifuji G."/>
            <person name="Takabayashi S."/>
            <person name="Kume K."/>
            <person name="Takagi M."/>
            <person name="Nakayama T."/>
            <person name="Kamikawa R."/>
            <person name="Inagaki Y."/>
            <person name="Hashimoto T."/>
        </authorList>
    </citation>
    <scope>NUCLEOTIDE SEQUENCE [LARGE SCALE GENOMIC DNA]</scope>
    <source>
        <strain evidence="1">NY0173</strain>
    </source>
</reference>